<feature type="region of interest" description="Disordered" evidence="4">
    <location>
        <begin position="75"/>
        <end position="112"/>
    </location>
</feature>
<dbReference type="PANTHER" id="PTHR12510">
    <property type="entry name" value="TROPONIN C-AKIN-1 PROTEIN"/>
    <property type="match status" value="1"/>
</dbReference>
<feature type="compositionally biased region" description="Low complexity" evidence="4">
    <location>
        <begin position="75"/>
        <end position="104"/>
    </location>
</feature>
<dbReference type="PANTHER" id="PTHR12510:SF4">
    <property type="entry name" value="GAMMA-GLUTAMYLAMINECYCLOTRANSFERASE"/>
    <property type="match status" value="1"/>
</dbReference>
<gene>
    <name evidence="6" type="ORF">CB5_LOCUS4007</name>
</gene>
<dbReference type="InterPro" id="IPR039126">
    <property type="entry name" value="GGACT"/>
</dbReference>
<dbReference type="CDD" id="cd06661">
    <property type="entry name" value="GGCT_like"/>
    <property type="match status" value="1"/>
</dbReference>
<evidence type="ECO:0000259" key="5">
    <source>
        <dbReference type="Pfam" id="PF06094"/>
    </source>
</evidence>
<comment type="function">
    <text evidence="1">Putative gamma-glutamylcyclotransferase.</text>
</comment>
<name>A0A6V7NR75_ANACO</name>
<dbReference type="GO" id="GO:0005829">
    <property type="term" value="C:cytosol"/>
    <property type="evidence" value="ECO:0007669"/>
    <property type="project" value="TreeGrafter"/>
</dbReference>
<organism evidence="6">
    <name type="scientific">Ananas comosus var. bracteatus</name>
    <name type="common">red pineapple</name>
    <dbReference type="NCBI Taxonomy" id="296719"/>
    <lineage>
        <taxon>Eukaryota</taxon>
        <taxon>Viridiplantae</taxon>
        <taxon>Streptophyta</taxon>
        <taxon>Embryophyta</taxon>
        <taxon>Tracheophyta</taxon>
        <taxon>Spermatophyta</taxon>
        <taxon>Magnoliopsida</taxon>
        <taxon>Liliopsida</taxon>
        <taxon>Poales</taxon>
        <taxon>Bromeliaceae</taxon>
        <taxon>Bromelioideae</taxon>
        <taxon>Ananas</taxon>
    </lineage>
</organism>
<dbReference type="InterPro" id="IPR009288">
    <property type="entry name" value="AIG2-like_dom"/>
</dbReference>
<dbReference type="GO" id="GO:0061929">
    <property type="term" value="F:gamma-glutamylaminecyclotransferase activity"/>
    <property type="evidence" value="ECO:0007669"/>
    <property type="project" value="InterPro"/>
</dbReference>
<dbReference type="EMBL" id="LR862141">
    <property type="protein sequence ID" value="CAD1820796.1"/>
    <property type="molecule type" value="Genomic_DNA"/>
</dbReference>
<evidence type="ECO:0000256" key="4">
    <source>
        <dbReference type="SAM" id="MobiDB-lite"/>
    </source>
</evidence>
<dbReference type="AlphaFoldDB" id="A0A6V7NR75"/>
<evidence type="ECO:0000313" key="6">
    <source>
        <dbReference type="EMBL" id="CAD1820796.1"/>
    </source>
</evidence>
<evidence type="ECO:0000256" key="2">
    <source>
        <dbReference type="ARBA" id="ARBA00008861"/>
    </source>
</evidence>
<reference evidence="6" key="1">
    <citation type="submission" date="2020-07" db="EMBL/GenBank/DDBJ databases">
        <authorList>
            <person name="Lin J."/>
        </authorList>
    </citation>
    <scope>NUCLEOTIDE SEQUENCE</scope>
</reference>
<feature type="region of interest" description="Disordered" evidence="4">
    <location>
        <begin position="129"/>
        <end position="155"/>
    </location>
</feature>
<protein>
    <recommendedName>
        <fullName evidence="3">Gamma-glutamylcyclotransferase family protein</fullName>
    </recommendedName>
</protein>
<dbReference type="InterPro" id="IPR013024">
    <property type="entry name" value="GGCT-like"/>
</dbReference>
<accession>A0A6V7NR75</accession>
<evidence type="ECO:0000256" key="3">
    <source>
        <dbReference type="RuleBase" id="RU367036"/>
    </source>
</evidence>
<dbReference type="SUPFAM" id="SSF110857">
    <property type="entry name" value="Gamma-glutamyl cyclotransferase-like"/>
    <property type="match status" value="1"/>
</dbReference>
<dbReference type="Gene3D" id="3.10.490.10">
    <property type="entry name" value="Gamma-glutamyl cyclotransferase-like"/>
    <property type="match status" value="1"/>
</dbReference>
<proteinExistence type="inferred from homology"/>
<dbReference type="InterPro" id="IPR036568">
    <property type="entry name" value="GGCT-like_sf"/>
</dbReference>
<sequence>MARDDDDGAHLVFVYGTLKRGFPNHGVVADLAARGDAALVSGAARTAAPPPHPALVIGPWAVPFLLPLPGPSPVSGELLSLSPAPSPSSTASRASPSPSTNAAPSPSPSPPLLLLPTRWWWWRRRRTTRTGATRRRCGGGAGSGDRRGRVHARRR</sequence>
<comment type="similarity">
    <text evidence="2 3">Belongs to the gamma-glutamylcyclotransferase family.</text>
</comment>
<dbReference type="Pfam" id="PF06094">
    <property type="entry name" value="GGACT"/>
    <property type="match status" value="1"/>
</dbReference>
<feature type="domain" description="Gamma-glutamylcyclotransferase AIG2-like" evidence="5">
    <location>
        <begin position="12"/>
        <end position="83"/>
    </location>
</feature>
<evidence type="ECO:0000256" key="1">
    <source>
        <dbReference type="ARBA" id="ARBA00002782"/>
    </source>
</evidence>